<evidence type="ECO:0000313" key="3">
    <source>
        <dbReference type="Proteomes" id="UP000193558"/>
    </source>
</evidence>
<gene>
    <name evidence="2" type="ORF">HA51_17325</name>
</gene>
<feature type="transmembrane region" description="Helical" evidence="1">
    <location>
        <begin position="70"/>
        <end position="95"/>
    </location>
</feature>
<keyword evidence="1" id="KW-0812">Transmembrane</keyword>
<accession>A0A1X1CTK2</accession>
<reference evidence="2 3" key="1">
    <citation type="journal article" date="2017" name="Antonie Van Leeuwenhoek">
        <title>Phylogenomic resolution of the bacterial genus Pantoea and its relationship with Erwinia and Tatumella.</title>
        <authorList>
            <person name="Palmer M."/>
            <person name="Steenkamp E.T."/>
            <person name="Coetzee M.P."/>
            <person name="Chan W.Y."/>
            <person name="van Zyl E."/>
            <person name="De Maayer P."/>
            <person name="Coutinho T.A."/>
            <person name="Blom J."/>
            <person name="Smits T.H."/>
            <person name="Duffy B."/>
            <person name="Venter S.N."/>
        </authorList>
    </citation>
    <scope>NUCLEOTIDE SEQUENCE [LARGE SCALE GENOMIC DNA]</scope>
    <source>
        <strain evidence="2 3">LMG 26275</strain>
    </source>
</reference>
<evidence type="ECO:0000256" key="1">
    <source>
        <dbReference type="SAM" id="Phobius"/>
    </source>
</evidence>
<dbReference type="EMBL" id="MLFR01000020">
    <property type="protein sequence ID" value="ORM67769.1"/>
    <property type="molecule type" value="Genomic_DNA"/>
</dbReference>
<keyword evidence="1" id="KW-1133">Transmembrane helix</keyword>
<keyword evidence="1" id="KW-0472">Membrane</keyword>
<dbReference type="RefSeq" id="WP_084935892.1">
    <property type="nucleotide sequence ID" value="NZ_MLFR01000020.1"/>
</dbReference>
<sequence>MNSVKIEEELVKSGFTGKDLAAMRKRLSEYGITYPALIKALHSQFIVMVGIIVFLMGVWLYIIISGDDKSILSFSITMIFVLPLIYLFGAVKLSFKSFRYRRKNQKISHP</sequence>
<proteinExistence type="predicted"/>
<dbReference type="OrthoDB" id="6545106at2"/>
<dbReference type="Proteomes" id="UP000193558">
    <property type="component" value="Unassembled WGS sequence"/>
</dbReference>
<organism evidence="2 3">
    <name type="scientific">Pantoea rwandensis</name>
    <dbReference type="NCBI Taxonomy" id="1076550"/>
    <lineage>
        <taxon>Bacteria</taxon>
        <taxon>Pseudomonadati</taxon>
        <taxon>Pseudomonadota</taxon>
        <taxon>Gammaproteobacteria</taxon>
        <taxon>Enterobacterales</taxon>
        <taxon>Erwiniaceae</taxon>
        <taxon>Pantoea</taxon>
    </lineage>
</organism>
<dbReference type="AlphaFoldDB" id="A0A1X1CTK2"/>
<evidence type="ECO:0000313" key="2">
    <source>
        <dbReference type="EMBL" id="ORM67769.1"/>
    </source>
</evidence>
<name>A0A1X1CTK2_9GAMM</name>
<feature type="transmembrane region" description="Helical" evidence="1">
    <location>
        <begin position="45"/>
        <end position="64"/>
    </location>
</feature>
<protein>
    <submittedName>
        <fullName evidence="2">Uncharacterized protein</fullName>
    </submittedName>
</protein>
<comment type="caution">
    <text evidence="2">The sequence shown here is derived from an EMBL/GenBank/DDBJ whole genome shotgun (WGS) entry which is preliminary data.</text>
</comment>